<dbReference type="Gene3D" id="2.30.30.220">
    <property type="entry name" value="SspB-like"/>
    <property type="match status" value="1"/>
</dbReference>
<comment type="caution">
    <text evidence="2">The sequence shown here is derived from an EMBL/GenBank/DDBJ whole genome shotgun (WGS) entry which is preliminary data.</text>
</comment>
<dbReference type="AlphaFoldDB" id="A0A388SA99"/>
<name>A0A388SA99_9BURK</name>
<dbReference type="EMBL" id="BGZJ01000001">
    <property type="protein sequence ID" value="GBO93135.1"/>
    <property type="molecule type" value="Genomic_DNA"/>
</dbReference>
<evidence type="ECO:0000256" key="1">
    <source>
        <dbReference type="SAM" id="MobiDB-lite"/>
    </source>
</evidence>
<dbReference type="PANTHER" id="PTHR37486">
    <property type="entry name" value="STRINGENT STARVATION PROTEIN B"/>
    <property type="match status" value="1"/>
</dbReference>
<reference evidence="2 3" key="1">
    <citation type="journal article" date="2018" name="Int. J. Syst. Evol. Microbiol.">
        <title>Mesosutterella multiformis gen. nov., sp. nov., a member of the family Sutterellaceae and Sutterella megalosphaeroides sp. nov., isolated from human faeces.</title>
        <authorList>
            <person name="Sakamoto M."/>
            <person name="Ikeyama N."/>
            <person name="Kunihiro T."/>
            <person name="Iino T."/>
            <person name="Yuki M."/>
            <person name="Ohkuma M."/>
        </authorList>
    </citation>
    <scope>NUCLEOTIDE SEQUENCE [LARGE SCALE GENOMIC DNA]</scope>
    <source>
        <strain evidence="2 3">4NBBH2</strain>
    </source>
</reference>
<feature type="compositionally biased region" description="Low complexity" evidence="1">
    <location>
        <begin position="114"/>
        <end position="125"/>
    </location>
</feature>
<dbReference type="GO" id="GO:0005829">
    <property type="term" value="C:cytosol"/>
    <property type="evidence" value="ECO:0007669"/>
    <property type="project" value="TreeGrafter"/>
</dbReference>
<organism evidence="2 3">
    <name type="scientific">Mesosutterella multiformis</name>
    <dbReference type="NCBI Taxonomy" id="2259133"/>
    <lineage>
        <taxon>Bacteria</taxon>
        <taxon>Pseudomonadati</taxon>
        <taxon>Pseudomonadota</taxon>
        <taxon>Betaproteobacteria</taxon>
        <taxon>Burkholderiales</taxon>
        <taxon>Sutterellaceae</taxon>
        <taxon>Mesosutterella</taxon>
    </lineage>
</organism>
<evidence type="ECO:0000313" key="2">
    <source>
        <dbReference type="EMBL" id="GBO93135.1"/>
    </source>
</evidence>
<dbReference type="InterPro" id="IPR036760">
    <property type="entry name" value="SspB-like_sf"/>
</dbReference>
<dbReference type="Pfam" id="PF04386">
    <property type="entry name" value="SspB"/>
    <property type="match status" value="1"/>
</dbReference>
<dbReference type="OrthoDB" id="9797358at2"/>
<gene>
    <name evidence="2" type="ORF">MESMUL_04890</name>
</gene>
<accession>A0A401LKU8</accession>
<sequence length="135" mass="14992">MAEADDNQIPFKPYILRAMIDWCEDNGFEPYLLTQVDDETVVPREFVQDGKITLSVASEAVHNPDFGNDEFRFDARFGEASRQIVLPVRAIIAAYPAEHPESAIGFPYEPPTAAPEAPEATSASAKRPTLIQKIK</sequence>
<dbReference type="Proteomes" id="UP000266091">
    <property type="component" value="Unassembled WGS sequence"/>
</dbReference>
<dbReference type="SUPFAM" id="SSF101738">
    <property type="entry name" value="SspB-like"/>
    <property type="match status" value="1"/>
</dbReference>
<dbReference type="GO" id="GO:0045732">
    <property type="term" value="P:positive regulation of protein catabolic process"/>
    <property type="evidence" value="ECO:0007669"/>
    <property type="project" value="TreeGrafter"/>
</dbReference>
<dbReference type="RefSeq" id="WP_116269586.1">
    <property type="nucleotide sequence ID" value="NZ_BGZJ01000001.1"/>
</dbReference>
<evidence type="ECO:0000313" key="3">
    <source>
        <dbReference type="Proteomes" id="UP000266091"/>
    </source>
</evidence>
<dbReference type="InterPro" id="IPR007481">
    <property type="entry name" value="SspB"/>
</dbReference>
<proteinExistence type="predicted"/>
<dbReference type="GO" id="GO:0005840">
    <property type="term" value="C:ribosome"/>
    <property type="evidence" value="ECO:0007669"/>
    <property type="project" value="TreeGrafter"/>
</dbReference>
<keyword evidence="3" id="KW-1185">Reference proteome</keyword>
<feature type="region of interest" description="Disordered" evidence="1">
    <location>
        <begin position="103"/>
        <end position="135"/>
    </location>
</feature>
<dbReference type="PANTHER" id="PTHR37486:SF1">
    <property type="entry name" value="STRINGENT STARVATION PROTEIN B"/>
    <property type="match status" value="1"/>
</dbReference>
<protein>
    <recommendedName>
        <fullName evidence="4">Stringent starvation protein B</fullName>
    </recommendedName>
</protein>
<evidence type="ECO:0008006" key="4">
    <source>
        <dbReference type="Google" id="ProtNLM"/>
    </source>
</evidence>
<accession>A0A388SA99</accession>